<dbReference type="OrthoDB" id="5005871at2"/>
<dbReference type="EMBL" id="PDOC01000020">
    <property type="protein sequence ID" value="PIL42823.1"/>
    <property type="molecule type" value="Genomic_DNA"/>
</dbReference>
<dbReference type="AlphaFoldDB" id="A0A2G8TA28"/>
<feature type="transmembrane region" description="Helical" evidence="1">
    <location>
        <begin position="109"/>
        <end position="126"/>
    </location>
</feature>
<feature type="transmembrane region" description="Helical" evidence="1">
    <location>
        <begin position="84"/>
        <end position="103"/>
    </location>
</feature>
<protein>
    <submittedName>
        <fullName evidence="2">Uncharacterized protein</fullName>
    </submittedName>
</protein>
<dbReference type="RefSeq" id="WP_099792304.1">
    <property type="nucleotide sequence ID" value="NZ_JBHLYV010000092.1"/>
</dbReference>
<evidence type="ECO:0000313" key="3">
    <source>
        <dbReference type="Proteomes" id="UP000230390"/>
    </source>
</evidence>
<proteinExistence type="predicted"/>
<keyword evidence="3" id="KW-1185">Reference proteome</keyword>
<evidence type="ECO:0000313" key="2">
    <source>
        <dbReference type="EMBL" id="PIL42823.1"/>
    </source>
</evidence>
<evidence type="ECO:0000256" key="1">
    <source>
        <dbReference type="SAM" id="Phobius"/>
    </source>
</evidence>
<keyword evidence="1" id="KW-1133">Transmembrane helix</keyword>
<keyword evidence="1" id="KW-0812">Transmembrane</keyword>
<name>A0A2G8TA28_9BURK</name>
<organism evidence="2 3">
    <name type="scientific">Massilia eurypsychrophila</name>
    <dbReference type="NCBI Taxonomy" id="1485217"/>
    <lineage>
        <taxon>Bacteria</taxon>
        <taxon>Pseudomonadati</taxon>
        <taxon>Pseudomonadota</taxon>
        <taxon>Betaproteobacteria</taxon>
        <taxon>Burkholderiales</taxon>
        <taxon>Oxalobacteraceae</taxon>
        <taxon>Telluria group</taxon>
        <taxon>Massilia</taxon>
    </lineage>
</organism>
<feature type="transmembrane region" description="Helical" evidence="1">
    <location>
        <begin position="47"/>
        <end position="72"/>
    </location>
</feature>
<keyword evidence="1" id="KW-0472">Membrane</keyword>
<comment type="caution">
    <text evidence="2">The sequence shown here is derived from an EMBL/GenBank/DDBJ whole genome shotgun (WGS) entry which is preliminary data.</text>
</comment>
<dbReference type="Proteomes" id="UP000230390">
    <property type="component" value="Unassembled WGS sequence"/>
</dbReference>
<sequence length="129" mass="13383">MQAILMTAGVLAIAIGLVHSVFGEVLIFRHLRKDGFVPSMGAAPLRARHIGILWATWHLATVFGWAFAGAILRLAVAPDAAPGAVIMSAAVFANLAGALLVLVGTRGRHPGWIALSAVAALVWFGAKAP</sequence>
<reference evidence="2 3" key="1">
    <citation type="submission" date="2017-10" db="EMBL/GenBank/DDBJ databases">
        <title>Massilia psychrophilum sp. nov., a novel purple-pigmented bacterium isolated from Tianshan glacier, Xinjiang Municipality, China.</title>
        <authorList>
            <person name="Wang H."/>
        </authorList>
    </citation>
    <scope>NUCLEOTIDE SEQUENCE [LARGE SCALE GENOMIC DNA]</scope>
    <source>
        <strain evidence="2 3">JCM 30074</strain>
    </source>
</reference>
<gene>
    <name evidence="2" type="ORF">CR105_22200</name>
</gene>
<accession>A0A2G8TA28</accession>